<organism evidence="1 2">
    <name type="scientific">Marivirga lumbricoides</name>
    <dbReference type="NCBI Taxonomy" id="1046115"/>
    <lineage>
        <taxon>Bacteria</taxon>
        <taxon>Pseudomonadati</taxon>
        <taxon>Bacteroidota</taxon>
        <taxon>Cytophagia</taxon>
        <taxon>Cytophagales</taxon>
        <taxon>Marivirgaceae</taxon>
        <taxon>Marivirga</taxon>
    </lineage>
</organism>
<protein>
    <recommendedName>
        <fullName evidence="3">BACON domain-containing protein</fullName>
    </recommendedName>
</protein>
<comment type="caution">
    <text evidence="1">The sequence shown here is derived from an EMBL/GenBank/DDBJ whole genome shotgun (WGS) entry which is preliminary data.</text>
</comment>
<evidence type="ECO:0000313" key="1">
    <source>
        <dbReference type="EMBL" id="GGC55991.1"/>
    </source>
</evidence>
<dbReference type="EMBL" id="BMEC01000026">
    <property type="protein sequence ID" value="GGC55991.1"/>
    <property type="molecule type" value="Genomic_DNA"/>
</dbReference>
<dbReference type="Proteomes" id="UP000636010">
    <property type="component" value="Unassembled WGS sequence"/>
</dbReference>
<accession>A0ABQ1N773</accession>
<evidence type="ECO:0008006" key="3">
    <source>
        <dbReference type="Google" id="ProtNLM"/>
    </source>
</evidence>
<keyword evidence="2" id="KW-1185">Reference proteome</keyword>
<dbReference type="PROSITE" id="PS51257">
    <property type="entry name" value="PROKAR_LIPOPROTEIN"/>
    <property type="match status" value="1"/>
</dbReference>
<reference evidence="2" key="1">
    <citation type="journal article" date="2019" name="Int. J. Syst. Evol. Microbiol.">
        <title>The Global Catalogue of Microorganisms (GCM) 10K type strain sequencing project: providing services to taxonomists for standard genome sequencing and annotation.</title>
        <authorList>
            <consortium name="The Broad Institute Genomics Platform"/>
            <consortium name="The Broad Institute Genome Sequencing Center for Infectious Disease"/>
            <person name="Wu L."/>
            <person name="Ma J."/>
        </authorList>
    </citation>
    <scope>NUCLEOTIDE SEQUENCE [LARGE SCALE GENOMIC DNA]</scope>
    <source>
        <strain evidence="2">CGMCC 1.10832</strain>
    </source>
</reference>
<name>A0ABQ1N773_9BACT</name>
<evidence type="ECO:0000313" key="2">
    <source>
        <dbReference type="Proteomes" id="UP000636010"/>
    </source>
</evidence>
<gene>
    <name evidence="1" type="ORF">GCM10011506_47080</name>
</gene>
<dbReference type="RefSeq" id="WP_188467817.1">
    <property type="nucleotide sequence ID" value="NZ_BAABHU010000026.1"/>
</dbReference>
<sequence>MNRHLLKLLLLVCLFYSCDQLEDDLLSDNIINQNPIINNNDIYAIEGQSTIIDVLGNPQENAVITLVNNSNKAKHQWINNRFIEYKPNKGAGGKDYLIFQIETNSSKKTDSIFIQIGDSSVFNTDSCMVYAREDLLILDADLKGSVNLLANDELCNYTLQDIFLVQTPQNGTATISGNGLLQYIGKNNQVNHKDSLIYRANLISNDSASADKSILAFVKVLSSNDSICTPVFKTGIDSVSIAQSIIELNVLSDDFLCDWQVTELRVFNFSLGNVQVTDSNSILFEPQMLGFDSIRFEVTFENGQSFIAHHLISVIEEEMNICDSLVAVEDSVSLGFPNQAVIDIDVLLNDTYCAEQPLPEIYIADSLGLQYGVAEVIKQSGYPIVRYVADSAAWGNNISESISYRICQGQYCSESLITVSN</sequence>
<proteinExistence type="predicted"/>